<accession>A0A131ZAM1</accession>
<evidence type="ECO:0000256" key="1">
    <source>
        <dbReference type="ARBA" id="ARBA00004613"/>
    </source>
</evidence>
<proteinExistence type="predicted"/>
<keyword evidence="3 6" id="KW-0732">Signal</keyword>
<keyword evidence="2 6" id="KW-0964">Secreted</keyword>
<feature type="non-terminal residue" evidence="9">
    <location>
        <position position="1"/>
    </location>
</feature>
<protein>
    <recommendedName>
        <fullName evidence="6">Evasin</fullName>
    </recommendedName>
</protein>
<dbReference type="GO" id="GO:0019957">
    <property type="term" value="F:C-C chemokine binding"/>
    <property type="evidence" value="ECO:0007669"/>
    <property type="project" value="InterPro"/>
</dbReference>
<evidence type="ECO:0000256" key="6">
    <source>
        <dbReference type="RuleBase" id="RU369006"/>
    </source>
</evidence>
<organism evidence="9">
    <name type="scientific">Rhipicephalus appendiculatus</name>
    <name type="common">Brown ear tick</name>
    <dbReference type="NCBI Taxonomy" id="34631"/>
    <lineage>
        <taxon>Eukaryota</taxon>
        <taxon>Metazoa</taxon>
        <taxon>Ecdysozoa</taxon>
        <taxon>Arthropoda</taxon>
        <taxon>Chelicerata</taxon>
        <taxon>Arachnida</taxon>
        <taxon>Acari</taxon>
        <taxon>Parasitiformes</taxon>
        <taxon>Ixodida</taxon>
        <taxon>Ixodoidea</taxon>
        <taxon>Ixodidae</taxon>
        <taxon>Rhipicephalinae</taxon>
        <taxon>Rhipicephalus</taxon>
        <taxon>Rhipicephalus</taxon>
    </lineage>
</organism>
<dbReference type="Pfam" id="PF19429">
    <property type="entry name" value="EVA_Class_A"/>
    <property type="match status" value="1"/>
</dbReference>
<evidence type="ECO:0000313" key="9">
    <source>
        <dbReference type="EMBL" id="JAP87261.1"/>
    </source>
</evidence>
<name>A0A131ZAM1_RHIAP</name>
<dbReference type="Gene3D" id="2.30.130.100">
    <property type="match status" value="1"/>
</dbReference>
<evidence type="ECO:0000256" key="7">
    <source>
        <dbReference type="SAM" id="MobiDB-lite"/>
    </source>
</evidence>
<feature type="signal peptide" evidence="8">
    <location>
        <begin position="1"/>
        <end position="18"/>
    </location>
</feature>
<evidence type="ECO:0000256" key="5">
    <source>
        <dbReference type="ARBA" id="ARBA00023180"/>
    </source>
</evidence>
<dbReference type="GO" id="GO:0005576">
    <property type="term" value="C:extracellular region"/>
    <property type="evidence" value="ECO:0007669"/>
    <property type="project" value="UniProtKB-SubCell"/>
</dbReference>
<keyword evidence="4 6" id="KW-1015">Disulfide bond</keyword>
<feature type="region of interest" description="Disordered" evidence="7">
    <location>
        <begin position="24"/>
        <end position="48"/>
    </location>
</feature>
<reference evidence="9" key="1">
    <citation type="journal article" date="2016" name="Ticks Tick Borne Dis.">
        <title>De novo assembly and annotation of the salivary gland transcriptome of Rhipicephalus appendiculatus male and female ticks during blood feeding.</title>
        <authorList>
            <person name="de Castro M.H."/>
            <person name="de Klerk D."/>
            <person name="Pienaar R."/>
            <person name="Latif A.A."/>
            <person name="Rees D.J."/>
            <person name="Mans B.J."/>
        </authorList>
    </citation>
    <scope>NUCLEOTIDE SEQUENCE</scope>
    <source>
        <tissue evidence="9">Salivary glands</tissue>
    </source>
</reference>
<dbReference type="InterPro" id="IPR045797">
    <property type="entry name" value="EVA_Class_A"/>
</dbReference>
<evidence type="ECO:0000256" key="2">
    <source>
        <dbReference type="ARBA" id="ARBA00022525"/>
    </source>
</evidence>
<comment type="subcellular location">
    <subcellularLocation>
        <location evidence="1 6">Secreted</location>
    </subcellularLocation>
</comment>
<dbReference type="AlphaFoldDB" id="A0A131ZAM1"/>
<evidence type="ECO:0000256" key="4">
    <source>
        <dbReference type="ARBA" id="ARBA00023157"/>
    </source>
</evidence>
<dbReference type="EMBL" id="GEDV01001296">
    <property type="protein sequence ID" value="JAP87261.1"/>
    <property type="molecule type" value="Transcribed_RNA"/>
</dbReference>
<evidence type="ECO:0000256" key="3">
    <source>
        <dbReference type="ARBA" id="ARBA00022729"/>
    </source>
</evidence>
<keyword evidence="5 6" id="KW-0325">Glycoprotein</keyword>
<sequence length="142" mass="15658">CFFCIALVIVVAFTETKAAKLTENSEEIPVDHSDESEEEDIDDDNIESEEEDNYGDICTVEGVETDYGKFPVNCTKTCLQGGDQLLSNSTTCIYMLNQTLRAMPDHTTVPCFLGSCFHGVCINSTNATSCMKYPVMNMEAPN</sequence>
<feature type="chain" id="PRO_5007287197" description="Evasin" evidence="8">
    <location>
        <begin position="19"/>
        <end position="142"/>
    </location>
</feature>
<evidence type="ECO:0000256" key="8">
    <source>
        <dbReference type="SAM" id="SignalP"/>
    </source>
</evidence>
<comment type="function">
    <text evidence="6">Salivary chemokine-binding protein which binds to host chemokines.</text>
</comment>